<evidence type="ECO:0000313" key="12">
    <source>
        <dbReference type="EMBL" id="SNQ61609.1"/>
    </source>
</evidence>
<keyword evidence="13" id="KW-1185">Reference proteome</keyword>
<dbReference type="InterPro" id="IPR017900">
    <property type="entry name" value="4Fe4S_Fe_S_CS"/>
</dbReference>
<dbReference type="GO" id="GO:0043794">
    <property type="term" value="F:formate dehydrogenase (coenzyme F420) activity"/>
    <property type="evidence" value="ECO:0007669"/>
    <property type="project" value="UniProtKB-EC"/>
</dbReference>
<dbReference type="PANTHER" id="PTHR31332:SF6">
    <property type="entry name" value="FORMATE DEHYDROGENASE SUBUNIT BETA"/>
    <property type="match status" value="1"/>
</dbReference>
<reference evidence="13" key="1">
    <citation type="submission" date="2017-06" db="EMBL/GenBank/DDBJ databases">
        <authorList>
            <person name="Cremers G."/>
        </authorList>
    </citation>
    <scope>NUCLEOTIDE SEQUENCE [LARGE SCALE GENOMIC DNA]</scope>
</reference>
<comment type="cofactor">
    <cofactor evidence="2">
        <name>FAD</name>
        <dbReference type="ChEBI" id="CHEBI:57692"/>
    </cofactor>
</comment>
<gene>
    <name evidence="12" type="primary">fpoF</name>
    <name evidence="12" type="ORF">MNV_410016</name>
</gene>
<evidence type="ECO:0000259" key="11">
    <source>
        <dbReference type="PROSITE" id="PS51379"/>
    </source>
</evidence>
<dbReference type="EC" id="1.17.98.3" evidence="9"/>
<dbReference type="PROSITE" id="PS00198">
    <property type="entry name" value="4FE4S_FER_1"/>
    <property type="match status" value="2"/>
</dbReference>
<dbReference type="InterPro" id="IPR007525">
    <property type="entry name" value="FrhB_FdhB_C"/>
</dbReference>
<dbReference type="AlphaFoldDB" id="A0A284VQX5"/>
<keyword evidence="4" id="KW-0862">Zinc</keyword>
<evidence type="ECO:0000256" key="5">
    <source>
        <dbReference type="ARBA" id="ARBA00023002"/>
    </source>
</evidence>
<feature type="domain" description="4Fe-4S ferredoxin-type" evidence="11">
    <location>
        <begin position="39"/>
        <end position="69"/>
    </location>
</feature>
<evidence type="ECO:0000256" key="6">
    <source>
        <dbReference type="ARBA" id="ARBA00023004"/>
    </source>
</evidence>
<feature type="domain" description="4Fe-4S ferredoxin-type" evidence="11">
    <location>
        <begin position="97"/>
        <end position="125"/>
    </location>
</feature>
<evidence type="ECO:0000256" key="10">
    <source>
        <dbReference type="SAM" id="MobiDB-lite"/>
    </source>
</evidence>
<dbReference type="STRING" id="1392998.ANME2D_02258"/>
<evidence type="ECO:0000256" key="8">
    <source>
        <dbReference type="ARBA" id="ARBA00047971"/>
    </source>
</evidence>
<evidence type="ECO:0000256" key="9">
    <source>
        <dbReference type="ARBA" id="ARBA00049724"/>
    </source>
</evidence>
<dbReference type="Pfam" id="PF13187">
    <property type="entry name" value="Fer4_9"/>
    <property type="match status" value="1"/>
</dbReference>
<dbReference type="PROSITE" id="PS51379">
    <property type="entry name" value="4FE4S_FER_2"/>
    <property type="match status" value="2"/>
</dbReference>
<dbReference type="GO" id="GO:0052592">
    <property type="term" value="F:oxidoreductase activity, acting on CH or CH2 groups, with an iron-sulfur protein as acceptor"/>
    <property type="evidence" value="ECO:0007669"/>
    <property type="project" value="TreeGrafter"/>
</dbReference>
<dbReference type="Pfam" id="PF04422">
    <property type="entry name" value="FrhB_FdhB_N"/>
    <property type="match status" value="1"/>
</dbReference>
<proteinExistence type="predicted"/>
<feature type="region of interest" description="Disordered" evidence="10">
    <location>
        <begin position="418"/>
        <end position="458"/>
    </location>
</feature>
<sequence length="458" mass="51736">MEAKQDSSTPISRGILKSNQTQVLTRLGNMFAPDVGLPKIADVGEFNYCSSCGTCEAICPVNAPVVRRGPVDVSKEKNNYRKMELKTEVLFQGVNPLKTEVNPCVQCYACERVCPILDGFPVDEFNNIRHMKAGKSKTLHGQDGAVVSQILKSLLEQGEIDCAVGIVRNDKWSTKIFTFTKPEDVVKASGTKYTYQPAVATMRDIHRAYVDSAESPLISPDGVMREESRTYIEPIKNILKKYKKVALVGVPCQVHGASLFRENFNRIELIIGLICMESFSEEIMFSEVIPKIMGVDIRDVVKMNFHKGKFIVETTKETKEVPIKDVAPMARHGCHFCQDYTSYYADISVGSVGSDDGWSTIFVRTEKGEQYLNKVKDIEYSDKPIFLDIVKKLAAMKHKNNKWDWRGFMKEIWSRDIPPRPWGRERLERIPPPEVEKVEKTEKGDKAEKAAKPAQPKE</sequence>
<dbReference type="Gene3D" id="3.10.450.750">
    <property type="match status" value="1"/>
</dbReference>
<evidence type="ECO:0000256" key="1">
    <source>
        <dbReference type="ARBA" id="ARBA00001947"/>
    </source>
</evidence>
<dbReference type="SUPFAM" id="SSF54862">
    <property type="entry name" value="4Fe-4S ferredoxins"/>
    <property type="match status" value="1"/>
</dbReference>
<keyword evidence="6" id="KW-0408">Iron</keyword>
<comment type="catalytic activity">
    <reaction evidence="8">
        <text>oxidized coenzyme F420-(gamma-L-Glu)(n) + formate + 2 H(+) = reduced coenzyme F420-(gamma-L-Glu)(n) + CO2</text>
        <dbReference type="Rhea" id="RHEA:42764"/>
        <dbReference type="Rhea" id="RHEA-COMP:12939"/>
        <dbReference type="Rhea" id="RHEA-COMP:14378"/>
        <dbReference type="ChEBI" id="CHEBI:15378"/>
        <dbReference type="ChEBI" id="CHEBI:15740"/>
        <dbReference type="ChEBI" id="CHEBI:16526"/>
        <dbReference type="ChEBI" id="CHEBI:133980"/>
        <dbReference type="ChEBI" id="CHEBI:139511"/>
        <dbReference type="EC" id="1.17.98.3"/>
    </reaction>
</comment>
<dbReference type="RefSeq" id="WP_257000053.1">
    <property type="nucleotide sequence ID" value="NZ_FZMP01000187.1"/>
</dbReference>
<dbReference type="Proteomes" id="UP000218615">
    <property type="component" value="Unassembled WGS sequence"/>
</dbReference>
<dbReference type="Pfam" id="PF04432">
    <property type="entry name" value="FrhB_FdhB_C"/>
    <property type="match status" value="1"/>
</dbReference>
<dbReference type="InterPro" id="IPR007516">
    <property type="entry name" value="Co_F420_Hydgase/DH_bsu_N"/>
</dbReference>
<dbReference type="PANTHER" id="PTHR31332">
    <property type="entry name" value="7-HYDROXYMETHYL CHLOROPHYLL A REDUCTASE, CHLOROPLASTIC"/>
    <property type="match status" value="1"/>
</dbReference>
<dbReference type="GO" id="GO:0046872">
    <property type="term" value="F:metal ion binding"/>
    <property type="evidence" value="ECO:0007669"/>
    <property type="project" value="UniProtKB-KW"/>
</dbReference>
<dbReference type="EMBL" id="FZMP01000187">
    <property type="protein sequence ID" value="SNQ61609.1"/>
    <property type="molecule type" value="Genomic_DNA"/>
</dbReference>
<evidence type="ECO:0000256" key="2">
    <source>
        <dbReference type="ARBA" id="ARBA00001974"/>
    </source>
</evidence>
<keyword evidence="7" id="KW-0411">Iron-sulfur</keyword>
<dbReference type="GO" id="GO:0051536">
    <property type="term" value="F:iron-sulfur cluster binding"/>
    <property type="evidence" value="ECO:0007669"/>
    <property type="project" value="UniProtKB-KW"/>
</dbReference>
<organism evidence="12 13">
    <name type="scientific">Candidatus Methanoperedens nitratireducens</name>
    <dbReference type="NCBI Taxonomy" id="1392998"/>
    <lineage>
        <taxon>Archaea</taxon>
        <taxon>Methanobacteriati</taxon>
        <taxon>Methanobacteriota</taxon>
        <taxon>Stenosarchaea group</taxon>
        <taxon>Methanomicrobia</taxon>
        <taxon>Methanosarcinales</taxon>
        <taxon>ANME-2 cluster</taxon>
        <taxon>Candidatus Methanoperedentaceae</taxon>
        <taxon>Candidatus Methanoperedens</taxon>
    </lineage>
</organism>
<evidence type="ECO:0000256" key="4">
    <source>
        <dbReference type="ARBA" id="ARBA00022833"/>
    </source>
</evidence>
<name>A0A284VQX5_9EURY</name>
<dbReference type="Gene3D" id="1.10.1060.10">
    <property type="entry name" value="Alpha-helical ferredoxin"/>
    <property type="match status" value="1"/>
</dbReference>
<evidence type="ECO:0000256" key="3">
    <source>
        <dbReference type="ARBA" id="ARBA00022723"/>
    </source>
</evidence>
<dbReference type="InterPro" id="IPR009051">
    <property type="entry name" value="Helical_ferredxn"/>
</dbReference>
<accession>A0A284VQX5</accession>
<dbReference type="InterPro" id="IPR017896">
    <property type="entry name" value="4Fe4S_Fe-S-bd"/>
</dbReference>
<comment type="cofactor">
    <cofactor evidence="1">
        <name>Zn(2+)</name>
        <dbReference type="ChEBI" id="CHEBI:29105"/>
    </cofactor>
</comment>
<evidence type="ECO:0000256" key="7">
    <source>
        <dbReference type="ARBA" id="ARBA00023014"/>
    </source>
</evidence>
<keyword evidence="3" id="KW-0479">Metal-binding</keyword>
<protein>
    <recommendedName>
        <fullName evidence="9">formate dehydrogenase (coenzyme F420)</fullName>
        <ecNumber evidence="9">1.17.98.3</ecNumber>
    </recommendedName>
</protein>
<keyword evidence="5 12" id="KW-0560">Oxidoreductase</keyword>
<dbReference type="InterPro" id="IPR045220">
    <property type="entry name" value="FRHB/FDHB/HCAR-like"/>
</dbReference>
<evidence type="ECO:0000313" key="13">
    <source>
        <dbReference type="Proteomes" id="UP000218615"/>
    </source>
</evidence>